<protein>
    <submittedName>
        <fullName evidence="2">Uncharacterized protein</fullName>
    </submittedName>
</protein>
<sequence length="65" mass="7629">MNKITLTFFEKVTVILTPFLLSGIAYAILVNLLYIKKIPIIGDNMLFNLIERYYSDWLVVRFSEL</sequence>
<feature type="transmembrane region" description="Helical" evidence="1">
    <location>
        <begin position="12"/>
        <end position="35"/>
    </location>
</feature>
<evidence type="ECO:0000313" key="3">
    <source>
        <dbReference type="Proteomes" id="UP000006371"/>
    </source>
</evidence>
<gene>
    <name evidence="2" type="ordered locus">SSP2429</name>
</gene>
<name>Q49UJ8_STAS1</name>
<accession>Q49UJ8</accession>
<dbReference type="KEGG" id="ssp:SSP2429"/>
<keyword evidence="1" id="KW-0812">Transmembrane</keyword>
<keyword evidence="3" id="KW-1185">Reference proteome</keyword>
<evidence type="ECO:0000313" key="2">
    <source>
        <dbReference type="EMBL" id="BAE19574.1"/>
    </source>
</evidence>
<reference evidence="2 3" key="1">
    <citation type="journal article" date="2005" name="Proc. Natl. Acad. Sci. U.S.A.">
        <title>Whole genome sequence of Staphylococcus saprophyticus reveals the pathogenesis of uncomplicated urinary tract infection.</title>
        <authorList>
            <person name="Kuroda M."/>
            <person name="Yamashita A."/>
            <person name="Hirakawa H."/>
            <person name="Kumano M."/>
            <person name="Morikawa K."/>
            <person name="Higashide M."/>
            <person name="Maruyama A."/>
            <person name="Inose Y."/>
            <person name="Matoba K."/>
            <person name="Toh H."/>
            <person name="Kuhara S."/>
            <person name="Hattori M."/>
            <person name="Ohta T."/>
        </authorList>
    </citation>
    <scope>NUCLEOTIDE SEQUENCE [LARGE SCALE GENOMIC DNA]</scope>
    <source>
        <strain evidence="3">ATCC 15305 / DSM 20229 / NCIMB 8711 / NCTC 7292 / S-41</strain>
    </source>
</reference>
<dbReference type="AlphaFoldDB" id="Q49UJ8"/>
<keyword evidence="1" id="KW-0472">Membrane</keyword>
<organism evidence="2 3">
    <name type="scientific">Staphylococcus saprophyticus subsp. saprophyticus (strain ATCC 15305 / DSM 20229 / NCIMB 8711 / NCTC 7292 / S-41)</name>
    <dbReference type="NCBI Taxonomy" id="342451"/>
    <lineage>
        <taxon>Bacteria</taxon>
        <taxon>Bacillati</taxon>
        <taxon>Bacillota</taxon>
        <taxon>Bacilli</taxon>
        <taxon>Bacillales</taxon>
        <taxon>Staphylococcaceae</taxon>
        <taxon>Staphylococcus</taxon>
    </lineage>
</organism>
<evidence type="ECO:0000256" key="1">
    <source>
        <dbReference type="SAM" id="Phobius"/>
    </source>
</evidence>
<dbReference type="HOGENOM" id="CLU_2847707_0_0_9"/>
<dbReference type="EMBL" id="AP008934">
    <property type="protein sequence ID" value="BAE19574.1"/>
    <property type="molecule type" value="Genomic_DNA"/>
</dbReference>
<proteinExistence type="predicted"/>
<dbReference type="Proteomes" id="UP000006371">
    <property type="component" value="Chromosome"/>
</dbReference>
<keyword evidence="1" id="KW-1133">Transmembrane helix</keyword>